<reference evidence="1 2" key="1">
    <citation type="submission" date="2018-11" db="EMBL/GenBank/DDBJ databases">
        <title>Deinococcus shelandsis sp. nov., isolated from South Shetland Islands soil of Antarctica.</title>
        <authorList>
            <person name="Tian J."/>
        </authorList>
    </citation>
    <scope>NUCLEOTIDE SEQUENCE [LARGE SCALE GENOMIC DNA]</scope>
    <source>
        <strain evidence="1 2">S14-83T</strain>
        <plasmid evidence="1 2">unnamed1</plasmid>
    </source>
</reference>
<dbReference type="KEGG" id="dph:EHF33_17855"/>
<evidence type="ECO:0000313" key="1">
    <source>
        <dbReference type="EMBL" id="AZI44755.1"/>
    </source>
</evidence>
<protein>
    <submittedName>
        <fullName evidence="1">Uncharacterized protein</fullName>
    </submittedName>
</protein>
<dbReference type="AlphaFoldDB" id="A0A3G8YIJ1"/>
<keyword evidence="2" id="KW-1185">Reference proteome</keyword>
<accession>A0A3G8YIJ1</accession>
<proteinExistence type="predicted"/>
<gene>
    <name evidence="1" type="ORF">EHF33_17855</name>
</gene>
<keyword evidence="1" id="KW-0614">Plasmid</keyword>
<organism evidence="1 2">
    <name type="scientific">Deinococcus psychrotolerans</name>
    <dbReference type="NCBI Taxonomy" id="2489213"/>
    <lineage>
        <taxon>Bacteria</taxon>
        <taxon>Thermotogati</taxon>
        <taxon>Deinococcota</taxon>
        <taxon>Deinococci</taxon>
        <taxon>Deinococcales</taxon>
        <taxon>Deinococcaceae</taxon>
        <taxon>Deinococcus</taxon>
    </lineage>
</organism>
<dbReference type="RefSeq" id="WP_124874704.1">
    <property type="nucleotide sequence ID" value="NZ_CP034185.1"/>
</dbReference>
<name>A0A3G8YIJ1_9DEIO</name>
<dbReference type="OrthoDB" id="9824811at2"/>
<dbReference type="Proteomes" id="UP000276417">
    <property type="component" value="Plasmid unnamed1"/>
</dbReference>
<geneLocation type="plasmid" evidence="1 2">
    <name>unnamed1</name>
</geneLocation>
<dbReference type="EMBL" id="CP034185">
    <property type="protein sequence ID" value="AZI44755.1"/>
    <property type="molecule type" value="Genomic_DNA"/>
</dbReference>
<sequence length="161" mass="18003">MILTTVFMSYSGANAGFQNHVNALKGMNICQYPSLLTDDKNIDIIRVNQYISNRIATYSLTKSPGDVLSCQFQKFSAGNVNFFLSIDYTQVKSSIFAATIYLDGIQFSSSLYPDRYLPVWLGVRTLLLDSDQQQDQFLVQASIGELLDEMVANFKLSNPGK</sequence>
<evidence type="ECO:0000313" key="2">
    <source>
        <dbReference type="Proteomes" id="UP000276417"/>
    </source>
</evidence>